<dbReference type="InterPro" id="IPR004839">
    <property type="entry name" value="Aminotransferase_I/II_large"/>
</dbReference>
<evidence type="ECO:0000256" key="6">
    <source>
        <dbReference type="RuleBase" id="RU000481"/>
    </source>
</evidence>
<accession>A0A920C6S8</accession>
<dbReference type="EC" id="2.6.1.-" evidence="6"/>
<dbReference type="InterPro" id="IPR015421">
    <property type="entry name" value="PyrdxlP-dep_Trfase_major"/>
</dbReference>
<dbReference type="InterPro" id="IPR015424">
    <property type="entry name" value="PyrdxlP-dep_Trfase"/>
</dbReference>
<proteinExistence type="inferred from homology"/>
<dbReference type="InterPro" id="IPR050596">
    <property type="entry name" value="AspAT/PAT-like"/>
</dbReference>
<evidence type="ECO:0000313" key="9">
    <source>
        <dbReference type="Proteomes" id="UP000676917"/>
    </source>
</evidence>
<dbReference type="GO" id="GO:0008483">
    <property type="term" value="F:transaminase activity"/>
    <property type="evidence" value="ECO:0007669"/>
    <property type="project" value="UniProtKB-KW"/>
</dbReference>
<dbReference type="InterPro" id="IPR004838">
    <property type="entry name" value="NHTrfase_class1_PyrdxlP-BS"/>
</dbReference>
<dbReference type="SUPFAM" id="SSF53383">
    <property type="entry name" value="PLP-dependent transferases"/>
    <property type="match status" value="1"/>
</dbReference>
<organism evidence="8 9">
    <name type="scientific">Ornithinibacillus bavariensis</name>
    <dbReference type="NCBI Taxonomy" id="545502"/>
    <lineage>
        <taxon>Bacteria</taxon>
        <taxon>Bacillati</taxon>
        <taxon>Bacillota</taxon>
        <taxon>Bacilli</taxon>
        <taxon>Bacillales</taxon>
        <taxon>Bacillaceae</taxon>
        <taxon>Ornithinibacillus</taxon>
    </lineage>
</organism>
<keyword evidence="9" id="KW-1185">Reference proteome</keyword>
<dbReference type="CDD" id="cd00609">
    <property type="entry name" value="AAT_like"/>
    <property type="match status" value="1"/>
</dbReference>
<evidence type="ECO:0000259" key="7">
    <source>
        <dbReference type="Pfam" id="PF00155"/>
    </source>
</evidence>
<dbReference type="RefSeq" id="WP_212919487.1">
    <property type="nucleotide sequence ID" value="NZ_BORP01000001.1"/>
</dbReference>
<evidence type="ECO:0000256" key="1">
    <source>
        <dbReference type="ARBA" id="ARBA00001933"/>
    </source>
</evidence>
<evidence type="ECO:0000256" key="2">
    <source>
        <dbReference type="ARBA" id="ARBA00007441"/>
    </source>
</evidence>
<comment type="similarity">
    <text evidence="2 6">Belongs to the class-I pyridoxal-phosphate-dependent aminotransferase family.</text>
</comment>
<dbReference type="PROSITE" id="PS00105">
    <property type="entry name" value="AA_TRANSFER_CLASS_1"/>
    <property type="match status" value="1"/>
</dbReference>
<evidence type="ECO:0000256" key="4">
    <source>
        <dbReference type="ARBA" id="ARBA00022679"/>
    </source>
</evidence>
<comment type="caution">
    <text evidence="8">The sequence shown here is derived from an EMBL/GenBank/DDBJ whole genome shotgun (WGS) entry which is preliminary data.</text>
</comment>
<comment type="cofactor">
    <cofactor evidence="1 6">
        <name>pyridoxal 5'-phosphate</name>
        <dbReference type="ChEBI" id="CHEBI:597326"/>
    </cofactor>
</comment>
<dbReference type="GO" id="GO:0006520">
    <property type="term" value="P:amino acid metabolic process"/>
    <property type="evidence" value="ECO:0007669"/>
    <property type="project" value="InterPro"/>
</dbReference>
<keyword evidence="3 6" id="KW-0032">Aminotransferase</keyword>
<sequence length="386" mass="43751">MENRLNQYIHSIEISGIRKFFQMVEEEENIVSLTIGQPDFHTPSHIKEAAIHALNTNRTTYTNNAGIFDLRKAISAFYESAYHVYFNPENEIIVTTGASQAIDIVFRTILNPGDEVILPGPIYPGYEPLITLAGAKAVYVDTTNTEFKLTNKDLERAITKQTKCVVLPYPSNPTGVSLTATELKKLVEVLKGKEIFVLADEIYSELVYDFKHTSISSFEEIRDRVVVINGLSKSHSMTGFRLGYVLAPKWLASHILKVHQYNVSCASSISQYAALEALTNGLSDPKKMNEEYLVRRDYVYDRLVRMGLQVMKPNGAFYFFPRFVISEMTSFELGIDLVKKARLALVPGDSFSLLGEGYMRLSYAYDFLTLKEGLNRLEEYLQKRNV</sequence>
<gene>
    <name evidence="8" type="ORF">J43TS3_06030</name>
</gene>
<dbReference type="AlphaFoldDB" id="A0A920C6S8"/>
<dbReference type="Pfam" id="PF00155">
    <property type="entry name" value="Aminotran_1_2"/>
    <property type="match status" value="1"/>
</dbReference>
<evidence type="ECO:0000313" key="8">
    <source>
        <dbReference type="EMBL" id="GIO25992.1"/>
    </source>
</evidence>
<dbReference type="PANTHER" id="PTHR46383">
    <property type="entry name" value="ASPARTATE AMINOTRANSFERASE"/>
    <property type="match status" value="1"/>
</dbReference>
<dbReference type="Gene3D" id="3.90.1150.10">
    <property type="entry name" value="Aspartate Aminotransferase, domain 1"/>
    <property type="match status" value="1"/>
</dbReference>
<evidence type="ECO:0000256" key="5">
    <source>
        <dbReference type="ARBA" id="ARBA00022898"/>
    </source>
</evidence>
<dbReference type="EMBL" id="BORP01000001">
    <property type="protein sequence ID" value="GIO25992.1"/>
    <property type="molecule type" value="Genomic_DNA"/>
</dbReference>
<dbReference type="Proteomes" id="UP000676917">
    <property type="component" value="Unassembled WGS sequence"/>
</dbReference>
<dbReference type="PANTHER" id="PTHR46383:SF4">
    <property type="entry name" value="AMINOTRANSFERASE"/>
    <property type="match status" value="1"/>
</dbReference>
<keyword evidence="5" id="KW-0663">Pyridoxal phosphate</keyword>
<feature type="domain" description="Aminotransferase class I/classII large" evidence="7">
    <location>
        <begin position="29"/>
        <end position="374"/>
    </location>
</feature>
<evidence type="ECO:0000256" key="3">
    <source>
        <dbReference type="ARBA" id="ARBA00022576"/>
    </source>
</evidence>
<reference evidence="8" key="1">
    <citation type="submission" date="2021-03" db="EMBL/GenBank/DDBJ databases">
        <title>Antimicrobial resistance genes in bacteria isolated from Japanese honey, and their potential for conferring macrolide and lincosamide resistance in the American foulbrood pathogen Paenibacillus larvae.</title>
        <authorList>
            <person name="Okamoto M."/>
            <person name="Kumagai M."/>
            <person name="Kanamori H."/>
            <person name="Takamatsu D."/>
        </authorList>
    </citation>
    <scope>NUCLEOTIDE SEQUENCE</scope>
    <source>
        <strain evidence="8">J43TS3</strain>
    </source>
</reference>
<dbReference type="NCBIfam" id="NF005817">
    <property type="entry name" value="PRK07683.1"/>
    <property type="match status" value="1"/>
</dbReference>
<dbReference type="FunFam" id="3.40.640.10:FF:000033">
    <property type="entry name" value="Aspartate aminotransferase"/>
    <property type="match status" value="1"/>
</dbReference>
<dbReference type="Gene3D" id="3.40.640.10">
    <property type="entry name" value="Type I PLP-dependent aspartate aminotransferase-like (Major domain)"/>
    <property type="match status" value="1"/>
</dbReference>
<protein>
    <recommendedName>
        <fullName evidence="6">Aminotransferase</fullName>
        <ecNumber evidence="6">2.6.1.-</ecNumber>
    </recommendedName>
</protein>
<name>A0A920C6S8_9BACI</name>
<dbReference type="InterPro" id="IPR015422">
    <property type="entry name" value="PyrdxlP-dep_Trfase_small"/>
</dbReference>
<keyword evidence="4 6" id="KW-0808">Transferase</keyword>
<dbReference type="GO" id="GO:0030170">
    <property type="term" value="F:pyridoxal phosphate binding"/>
    <property type="evidence" value="ECO:0007669"/>
    <property type="project" value="InterPro"/>
</dbReference>